<feature type="region of interest" description="Disordered" evidence="1">
    <location>
        <begin position="287"/>
        <end position="309"/>
    </location>
</feature>
<sequence length="574" mass="63922">MQLVNTCGSVLASLSFVTNHGKVYINSEVFKSTRFDSSMHNINSDSVFQEAEELISELPRQVPSNQMPFSNIHDAIVPIDRRFVLNKGPNSDDRPVVKAMPERNIRRIIKANLGLSNTEDNYRSDKTKRTQSQSKKKYGPGRPLSMKIWMNIGTNDLITRCKRARKFIEDGIPVMFKIEGQGATSNYMTHAQVIVNTAMSVLSDVAKLGGGLQQHANFLSQIFNPIAKPKDNTSDAKKNLDRPKDDRKTEHESEEHMEGFRSPECNGSTEHQGLNKEKIVDKGADKWIDLTPGSQPIESNGQSLTPFNADESDSEMLISTSSLTEEPDKPLNAYKMQANGEIESMKDATAPDIHRETESVSHETPPKPPVIQPTHQMNTKECSSSSKSDSKGYWMDVNESVKAKQNSVSSKYMTIDKPGQIQQTEKAPSTVKNDAMLQRFLAMRSGERGSSHENFATEHMAPASQNVIPTPPMVPTIPIVPQGSYPYEAVPATLMKPFEDQPSYGQKFPWQHRSSTFRAAPSTPYKYGRKWYASGDINHVPVPKAPAFPPPTLGPTKPASASKSRWMTLDKNQD</sequence>
<evidence type="ECO:0000256" key="1">
    <source>
        <dbReference type="SAM" id="MobiDB-lite"/>
    </source>
</evidence>
<feature type="compositionally biased region" description="Basic and acidic residues" evidence="1">
    <location>
        <begin position="228"/>
        <end position="261"/>
    </location>
</feature>
<dbReference type="AlphaFoldDB" id="A0AAD9LJ45"/>
<feature type="region of interest" description="Disordered" evidence="1">
    <location>
        <begin position="357"/>
        <end position="391"/>
    </location>
</feature>
<comment type="caution">
    <text evidence="2">The sequence shown here is derived from an EMBL/GenBank/DDBJ whole genome shotgun (WGS) entry which is preliminary data.</text>
</comment>
<organism evidence="2 3">
    <name type="scientific">Babesia divergens</name>
    <dbReference type="NCBI Taxonomy" id="32595"/>
    <lineage>
        <taxon>Eukaryota</taxon>
        <taxon>Sar</taxon>
        <taxon>Alveolata</taxon>
        <taxon>Apicomplexa</taxon>
        <taxon>Aconoidasida</taxon>
        <taxon>Piroplasmida</taxon>
        <taxon>Babesiidae</taxon>
        <taxon>Babesia</taxon>
    </lineage>
</organism>
<dbReference type="EMBL" id="JAHBMH010000024">
    <property type="protein sequence ID" value="KAK1938573.1"/>
    <property type="molecule type" value="Genomic_DNA"/>
</dbReference>
<keyword evidence="3" id="KW-1185">Reference proteome</keyword>
<dbReference type="Proteomes" id="UP001195914">
    <property type="component" value="Unassembled WGS sequence"/>
</dbReference>
<keyword evidence="2" id="KW-0396">Initiation factor</keyword>
<gene>
    <name evidence="2" type="ORF">X943_002388</name>
</gene>
<feature type="compositionally biased region" description="Polar residues" evidence="1">
    <location>
        <begin position="292"/>
        <end position="306"/>
    </location>
</feature>
<evidence type="ECO:0000313" key="2">
    <source>
        <dbReference type="EMBL" id="KAK1938573.1"/>
    </source>
</evidence>
<name>A0AAD9LJ45_BABDI</name>
<feature type="region of interest" description="Disordered" evidence="1">
    <location>
        <begin position="226"/>
        <end position="271"/>
    </location>
</feature>
<evidence type="ECO:0000313" key="3">
    <source>
        <dbReference type="Proteomes" id="UP001195914"/>
    </source>
</evidence>
<feature type="compositionally biased region" description="Polar residues" evidence="1">
    <location>
        <begin position="373"/>
        <end position="382"/>
    </location>
</feature>
<feature type="compositionally biased region" description="Pro residues" evidence="1">
    <location>
        <begin position="543"/>
        <end position="553"/>
    </location>
</feature>
<accession>A0AAD9LJ45</accession>
<feature type="region of interest" description="Disordered" evidence="1">
    <location>
        <begin position="542"/>
        <end position="574"/>
    </location>
</feature>
<reference evidence="2" key="1">
    <citation type="journal article" date="2014" name="Nucleic Acids Res.">
        <title>The evolutionary dynamics of variant antigen genes in Babesia reveal a history of genomic innovation underlying host-parasite interaction.</title>
        <authorList>
            <person name="Jackson A.P."/>
            <person name="Otto T.D."/>
            <person name="Darby A."/>
            <person name="Ramaprasad A."/>
            <person name="Xia D."/>
            <person name="Echaide I.E."/>
            <person name="Farber M."/>
            <person name="Gahlot S."/>
            <person name="Gamble J."/>
            <person name="Gupta D."/>
            <person name="Gupta Y."/>
            <person name="Jackson L."/>
            <person name="Malandrin L."/>
            <person name="Malas T.B."/>
            <person name="Moussa E."/>
            <person name="Nair M."/>
            <person name="Reid A.J."/>
            <person name="Sanders M."/>
            <person name="Sharma J."/>
            <person name="Tracey A."/>
            <person name="Quail M.A."/>
            <person name="Weir W."/>
            <person name="Wastling J.M."/>
            <person name="Hall N."/>
            <person name="Willadsen P."/>
            <person name="Lingelbach K."/>
            <person name="Shiels B."/>
            <person name="Tait A."/>
            <person name="Berriman M."/>
            <person name="Allred D.R."/>
            <person name="Pain A."/>
        </authorList>
    </citation>
    <scope>NUCLEOTIDE SEQUENCE</scope>
    <source>
        <strain evidence="2">1802A</strain>
    </source>
</reference>
<protein>
    <submittedName>
        <fullName evidence="2">Translation initiation factor IF-3 domain-containing protein</fullName>
    </submittedName>
</protein>
<dbReference type="Gene3D" id="3.30.110.10">
    <property type="entry name" value="Translation initiation factor 3 (IF-3), C-terminal domain"/>
    <property type="match status" value="1"/>
</dbReference>
<reference evidence="2" key="2">
    <citation type="submission" date="2021-05" db="EMBL/GenBank/DDBJ databases">
        <authorList>
            <person name="Pain A."/>
        </authorList>
    </citation>
    <scope>NUCLEOTIDE SEQUENCE</scope>
    <source>
        <strain evidence="2">1802A</strain>
    </source>
</reference>
<dbReference type="InterPro" id="IPR036788">
    <property type="entry name" value="T_IF-3_C_sf"/>
</dbReference>
<dbReference type="SUPFAM" id="SSF55200">
    <property type="entry name" value="Translation initiation factor IF3, C-terminal domain"/>
    <property type="match status" value="1"/>
</dbReference>
<feature type="region of interest" description="Disordered" evidence="1">
    <location>
        <begin position="119"/>
        <end position="141"/>
    </location>
</feature>
<keyword evidence="2" id="KW-0648">Protein biosynthesis</keyword>
<proteinExistence type="predicted"/>
<dbReference type="GO" id="GO:0003743">
    <property type="term" value="F:translation initiation factor activity"/>
    <property type="evidence" value="ECO:0007669"/>
    <property type="project" value="UniProtKB-KW"/>
</dbReference>